<gene>
    <name evidence="2" type="ORF">CSIM01_07922</name>
</gene>
<accession>A0A135S5Q4</accession>
<feature type="compositionally biased region" description="Polar residues" evidence="1">
    <location>
        <begin position="37"/>
        <end position="46"/>
    </location>
</feature>
<dbReference type="OrthoDB" id="4844996at2759"/>
<feature type="compositionally biased region" description="Polar residues" evidence="1">
    <location>
        <begin position="292"/>
        <end position="307"/>
    </location>
</feature>
<evidence type="ECO:0000313" key="2">
    <source>
        <dbReference type="EMBL" id="KXH31037.1"/>
    </source>
</evidence>
<dbReference type="AlphaFoldDB" id="A0A135S5Q4"/>
<keyword evidence="3" id="KW-1185">Reference proteome</keyword>
<evidence type="ECO:0000256" key="1">
    <source>
        <dbReference type="SAM" id="MobiDB-lite"/>
    </source>
</evidence>
<organism evidence="2 3">
    <name type="scientific">Colletotrichum simmondsii</name>
    <dbReference type="NCBI Taxonomy" id="703756"/>
    <lineage>
        <taxon>Eukaryota</taxon>
        <taxon>Fungi</taxon>
        <taxon>Dikarya</taxon>
        <taxon>Ascomycota</taxon>
        <taxon>Pezizomycotina</taxon>
        <taxon>Sordariomycetes</taxon>
        <taxon>Hypocreomycetidae</taxon>
        <taxon>Glomerellales</taxon>
        <taxon>Glomerellaceae</taxon>
        <taxon>Colletotrichum</taxon>
        <taxon>Colletotrichum acutatum species complex</taxon>
    </lineage>
</organism>
<name>A0A135S5Q4_9PEZI</name>
<evidence type="ECO:0000313" key="3">
    <source>
        <dbReference type="Proteomes" id="UP000070328"/>
    </source>
</evidence>
<feature type="compositionally biased region" description="Basic and acidic residues" evidence="1">
    <location>
        <begin position="106"/>
        <end position="121"/>
    </location>
</feature>
<feature type="compositionally biased region" description="Basic residues" evidence="1">
    <location>
        <begin position="125"/>
        <end position="135"/>
    </location>
</feature>
<feature type="region of interest" description="Disordered" evidence="1">
    <location>
        <begin position="285"/>
        <end position="316"/>
    </location>
</feature>
<sequence>MAHPLLVTKQRDAVGPKPLSRPQAKRLSEVTQRKDLSSMQGSSDSEPSLKRDGSTRNRHRASLSNLWHKTVSRMPTLSKKDASKGQIARAAHASSTDQSDSQTDEGEQHQIDKSATSKDDITSSQRKKGLFKRRSLGNIFGTSSRKTLKRYIKSEEALATSVGSDVEAPVHDRFSSASLVAPELPKVRASGNFGKECVIITGEPPTVQPPICPGKHTPQLLEIQTGDGQPPSLDLGDALEDRVPDVSLSALALAKRPRSLDLKKLLVDTSAAADLNFITSALDKENDKGKQTSKPSSTDQHVHSGSGTPRPVEAKKPLGVANKASESESGNMVASIKTTDAASAVIQAEMSNKILPAVNTEATDPPSTIFPVEMSNRIVPVVNTALTRFPGESNSRDAVANTEATGPRIKEVTVRDAGYTPIEKPEVERSTREHILRSYAQISGKYGPFYPTARMRTSIDLVWQDGMGITSHGLNANTLCREDWESDTTLAGLEKDNIPDTALMRKQSDDGQLQEHLSLPHNVSEGKAGKKPKYGEWLSRSAIPVTDNSTMTREIHRETMDTGRLAVIPDMTLELESTKRNGYSIIYPPNYVSKPRATSMNALVMEPVPNTATERHRVISDGKGRAITRNDTSSLRVDSGGSDIRRRKTKSMTFIKNIDISSLDNSYNQMRKLAFPGDSIGGPESRFETSVYYDGGSWDVCEDYSNVDEVF</sequence>
<proteinExistence type="predicted"/>
<dbReference type="Proteomes" id="UP000070328">
    <property type="component" value="Unassembled WGS sequence"/>
</dbReference>
<feature type="region of interest" description="Disordered" evidence="1">
    <location>
        <begin position="1"/>
        <end position="136"/>
    </location>
</feature>
<protein>
    <submittedName>
        <fullName evidence="2">Uncharacterized protein</fullName>
    </submittedName>
</protein>
<feature type="region of interest" description="Disordered" evidence="1">
    <location>
        <begin position="506"/>
        <end position="533"/>
    </location>
</feature>
<dbReference type="EMBL" id="JFBX01000686">
    <property type="protein sequence ID" value="KXH31037.1"/>
    <property type="molecule type" value="Genomic_DNA"/>
</dbReference>
<feature type="compositionally biased region" description="Basic and acidic residues" evidence="1">
    <location>
        <begin position="26"/>
        <end position="36"/>
    </location>
</feature>
<comment type="caution">
    <text evidence="2">The sequence shown here is derived from an EMBL/GenBank/DDBJ whole genome shotgun (WGS) entry which is preliminary data.</text>
</comment>
<reference evidence="2 3" key="1">
    <citation type="submission" date="2014-02" db="EMBL/GenBank/DDBJ databases">
        <title>The genome sequence of Colletotrichum simmondsii CBS122122.</title>
        <authorList>
            <person name="Baroncelli R."/>
            <person name="Thon M.R."/>
        </authorList>
    </citation>
    <scope>NUCLEOTIDE SEQUENCE [LARGE SCALE GENOMIC DNA]</scope>
    <source>
        <strain evidence="2 3">CBS122122</strain>
    </source>
</reference>